<dbReference type="InterPro" id="IPR045864">
    <property type="entry name" value="aa-tRNA-synth_II/BPL/LPL"/>
</dbReference>
<evidence type="ECO:0000256" key="4">
    <source>
        <dbReference type="ARBA" id="ARBA00022741"/>
    </source>
</evidence>
<organism evidence="10 11">
    <name type="scientific">Stylonychia lemnae</name>
    <name type="common">Ciliate</name>
    <dbReference type="NCBI Taxonomy" id="5949"/>
    <lineage>
        <taxon>Eukaryota</taxon>
        <taxon>Sar</taxon>
        <taxon>Alveolata</taxon>
        <taxon>Ciliophora</taxon>
        <taxon>Intramacronucleata</taxon>
        <taxon>Spirotrichea</taxon>
        <taxon>Stichotrichia</taxon>
        <taxon>Sporadotrichida</taxon>
        <taxon>Oxytrichidae</taxon>
        <taxon>Stylonychinae</taxon>
        <taxon>Stylonychia</taxon>
    </lineage>
</organism>
<dbReference type="GO" id="GO:0005739">
    <property type="term" value="C:mitochondrion"/>
    <property type="evidence" value="ECO:0007669"/>
    <property type="project" value="TreeGrafter"/>
</dbReference>
<name>A0A078A850_STYLE</name>
<keyword evidence="3" id="KW-0436">Ligase</keyword>
<dbReference type="SUPFAM" id="SSF50249">
    <property type="entry name" value="Nucleic acid-binding proteins"/>
    <property type="match status" value="1"/>
</dbReference>
<dbReference type="EC" id="6.1.1.22" evidence="2"/>
<evidence type="ECO:0000256" key="7">
    <source>
        <dbReference type="ARBA" id="ARBA00023146"/>
    </source>
</evidence>
<feature type="compositionally biased region" description="Low complexity" evidence="8">
    <location>
        <begin position="13"/>
        <end position="30"/>
    </location>
</feature>
<feature type="region of interest" description="Disordered" evidence="8">
    <location>
        <begin position="1"/>
        <end position="36"/>
    </location>
</feature>
<dbReference type="GO" id="GO:0005524">
    <property type="term" value="F:ATP binding"/>
    <property type="evidence" value="ECO:0007669"/>
    <property type="project" value="UniProtKB-KW"/>
</dbReference>
<feature type="domain" description="Aminoacyl-transfer RNA synthetases class-II family profile" evidence="9">
    <location>
        <begin position="368"/>
        <end position="602"/>
    </location>
</feature>
<evidence type="ECO:0000313" key="11">
    <source>
        <dbReference type="Proteomes" id="UP000039865"/>
    </source>
</evidence>
<dbReference type="InterPro" id="IPR004522">
    <property type="entry name" value="Asn-tRNA-ligase"/>
</dbReference>
<dbReference type="PANTHER" id="PTHR22594">
    <property type="entry name" value="ASPARTYL/LYSYL-TRNA SYNTHETASE"/>
    <property type="match status" value="1"/>
</dbReference>
<dbReference type="Pfam" id="PF01336">
    <property type="entry name" value="tRNA_anti-codon"/>
    <property type="match status" value="1"/>
</dbReference>
<dbReference type="OMA" id="PEMAFYD"/>
<evidence type="ECO:0000313" key="10">
    <source>
        <dbReference type="EMBL" id="CDW78435.1"/>
    </source>
</evidence>
<dbReference type="Proteomes" id="UP000039865">
    <property type="component" value="Unassembled WGS sequence"/>
</dbReference>
<dbReference type="InterPro" id="IPR004364">
    <property type="entry name" value="Aa-tRNA-synt_II"/>
</dbReference>
<feature type="compositionally biased region" description="Basic and acidic residues" evidence="8">
    <location>
        <begin position="302"/>
        <end position="321"/>
    </location>
</feature>
<feature type="compositionally biased region" description="Basic and acidic residues" evidence="8">
    <location>
        <begin position="271"/>
        <end position="283"/>
    </location>
</feature>
<accession>A0A078A850</accession>
<dbReference type="EMBL" id="CCKQ01007094">
    <property type="protein sequence ID" value="CDW78435.1"/>
    <property type="molecule type" value="Genomic_DNA"/>
</dbReference>
<dbReference type="PANTHER" id="PTHR22594:SF34">
    <property type="entry name" value="ASPARAGINE--TRNA LIGASE, MITOCHONDRIAL-RELATED"/>
    <property type="match status" value="1"/>
</dbReference>
<dbReference type="CDD" id="cd04318">
    <property type="entry name" value="EcAsnRS_like_N"/>
    <property type="match status" value="1"/>
</dbReference>
<dbReference type="OrthoDB" id="1931232at2759"/>
<evidence type="ECO:0000259" key="9">
    <source>
        <dbReference type="PROSITE" id="PS50862"/>
    </source>
</evidence>
<dbReference type="InParanoid" id="A0A078A850"/>
<keyword evidence="5" id="KW-0067">ATP-binding</keyword>
<feature type="region of interest" description="Disordered" evidence="8">
    <location>
        <begin position="257"/>
        <end position="325"/>
    </location>
</feature>
<dbReference type="GO" id="GO:0006421">
    <property type="term" value="P:asparaginyl-tRNA aminoacylation"/>
    <property type="evidence" value="ECO:0007669"/>
    <property type="project" value="InterPro"/>
</dbReference>
<dbReference type="FunCoup" id="A0A078A850">
    <property type="interactions" value="231"/>
</dbReference>
<reference evidence="10 11" key="1">
    <citation type="submission" date="2014-06" db="EMBL/GenBank/DDBJ databases">
        <authorList>
            <person name="Swart Estienne"/>
        </authorList>
    </citation>
    <scope>NUCLEOTIDE SEQUENCE [LARGE SCALE GENOMIC DNA]</scope>
    <source>
        <strain evidence="10 11">130c</strain>
    </source>
</reference>
<dbReference type="Gene3D" id="3.30.930.10">
    <property type="entry name" value="Bira Bifunctional Protein, Domain 2"/>
    <property type="match status" value="1"/>
</dbReference>
<evidence type="ECO:0000256" key="2">
    <source>
        <dbReference type="ARBA" id="ARBA00012816"/>
    </source>
</evidence>
<dbReference type="InterPro" id="IPR004365">
    <property type="entry name" value="NA-bd_OB_tRNA"/>
</dbReference>
<dbReference type="PROSITE" id="PS50862">
    <property type="entry name" value="AA_TRNA_LIGASE_II"/>
    <property type="match status" value="1"/>
</dbReference>
<dbReference type="NCBIfam" id="NF003037">
    <property type="entry name" value="PRK03932.1"/>
    <property type="match status" value="1"/>
</dbReference>
<comment type="similarity">
    <text evidence="1">Belongs to the class-II aminoacyl-tRNA synthetase family.</text>
</comment>
<keyword evidence="6" id="KW-0648">Protein biosynthesis</keyword>
<sequence length="612" mass="70202">MEATNNTEEQQKQETTQEQTEVSTTSTEQTQKQEEKEPYFDLGAIDQPIEQVPVPVKHISETAYGYKQTRIRIAKLYSETEKYMNHIITIAGWARTTRAGGKDFCFVELFDGSFQKGVQVVVFKEVEGFENIIKCNVGTSFKFTGTLIKSPAKGQPFELQLSQTDKHKAVIFGHCDAGKYPLAKKRHTVEYLREIAHLRPRTNLFGAVTRVRNNLAYATHIFFQERGFQYIHTPIITASDCEGAGQMFQVTTILPEPHDSISKIPTNDGLVEEKKEEVKESKKDKKKAKKEKKAKDAAATTDETKAEGEETKVEEQPKTDEQVVQQQQAIPFEERKVNYKKDLFGKPSFLTVSGQLNVENYACAVGDVYTFGPTFRAENSHTSRHLSEFWMIEPEIAFATLEDNMATAEDYLKFCLNYVLTNNIEELQFFDQFVEKGLIERLRKVHETPFKRVAYTEGIEILERDIKDKKVKFDNKVFWGVDLASEHEKYLTDKIFEGPIILYNYPKDIKAFYMKMNEDGKTVQAMDVLVPRIGELIGGSAREDNLELLDKRIEDCKLEKESYWWYRQLREYGSIPHAGFGLGFERLVMMSTGVENIRDVIPFPRAPGAAEF</sequence>
<dbReference type="AlphaFoldDB" id="A0A078A850"/>
<dbReference type="NCBIfam" id="TIGR00457">
    <property type="entry name" value="asnS"/>
    <property type="match status" value="1"/>
</dbReference>
<dbReference type="SUPFAM" id="SSF55681">
    <property type="entry name" value="Class II aaRS and biotin synthetases"/>
    <property type="match status" value="1"/>
</dbReference>
<dbReference type="FunFam" id="3.30.930.10:FF:000016">
    <property type="entry name" value="Asparagine--tRNA ligase"/>
    <property type="match status" value="1"/>
</dbReference>
<dbReference type="InterPro" id="IPR006195">
    <property type="entry name" value="aa-tRNA-synth_II"/>
</dbReference>
<proteinExistence type="inferred from homology"/>
<dbReference type="InterPro" id="IPR012340">
    <property type="entry name" value="NA-bd_OB-fold"/>
</dbReference>
<evidence type="ECO:0000256" key="6">
    <source>
        <dbReference type="ARBA" id="ARBA00022917"/>
    </source>
</evidence>
<protein>
    <recommendedName>
        <fullName evidence="2">asparagine--tRNA ligase</fullName>
        <ecNumber evidence="2">6.1.1.22</ecNumber>
    </recommendedName>
</protein>
<keyword evidence="7 10" id="KW-0030">Aminoacyl-tRNA synthetase</keyword>
<evidence type="ECO:0000256" key="5">
    <source>
        <dbReference type="ARBA" id="ARBA00022840"/>
    </source>
</evidence>
<dbReference type="Gene3D" id="2.40.50.140">
    <property type="entry name" value="Nucleic acid-binding proteins"/>
    <property type="match status" value="1"/>
</dbReference>
<dbReference type="InterPro" id="IPR002312">
    <property type="entry name" value="Asp/Asn-tRNA-synth_IIb"/>
</dbReference>
<evidence type="ECO:0000256" key="8">
    <source>
        <dbReference type="SAM" id="MobiDB-lite"/>
    </source>
</evidence>
<keyword evidence="11" id="KW-1185">Reference proteome</keyword>
<evidence type="ECO:0000256" key="3">
    <source>
        <dbReference type="ARBA" id="ARBA00022598"/>
    </source>
</evidence>
<keyword evidence="4" id="KW-0547">Nucleotide-binding</keyword>
<dbReference type="PRINTS" id="PR01042">
    <property type="entry name" value="TRNASYNTHASP"/>
</dbReference>
<dbReference type="GO" id="GO:0003676">
    <property type="term" value="F:nucleic acid binding"/>
    <property type="evidence" value="ECO:0007669"/>
    <property type="project" value="InterPro"/>
</dbReference>
<dbReference type="HAMAP" id="MF_00534">
    <property type="entry name" value="Asn_tRNA_synth"/>
    <property type="match status" value="1"/>
</dbReference>
<dbReference type="Pfam" id="PF00152">
    <property type="entry name" value="tRNA-synt_2"/>
    <property type="match status" value="1"/>
</dbReference>
<dbReference type="GO" id="GO:0004816">
    <property type="term" value="F:asparagine-tRNA ligase activity"/>
    <property type="evidence" value="ECO:0007669"/>
    <property type="project" value="UniProtKB-EC"/>
</dbReference>
<evidence type="ECO:0000256" key="1">
    <source>
        <dbReference type="ARBA" id="ARBA00008226"/>
    </source>
</evidence>
<gene>
    <name evidence="10" type="primary">Contig915.g1013</name>
    <name evidence="10" type="ORF">STYLEM_7412</name>
</gene>